<feature type="compositionally biased region" description="Polar residues" evidence="2">
    <location>
        <begin position="666"/>
        <end position="681"/>
    </location>
</feature>
<dbReference type="InterPro" id="IPR006685">
    <property type="entry name" value="MscS_channel_2nd"/>
</dbReference>
<dbReference type="GO" id="GO:0006874">
    <property type="term" value="P:intracellular calcium ion homeostasis"/>
    <property type="evidence" value="ECO:0007669"/>
    <property type="project" value="TreeGrafter"/>
</dbReference>
<dbReference type="InterPro" id="IPR058650">
    <property type="entry name" value="Msy1/2-like"/>
</dbReference>
<reference evidence="7" key="3">
    <citation type="submission" date="2025-04" db="UniProtKB">
        <authorList>
            <consortium name="RefSeq"/>
        </authorList>
    </citation>
    <scope>IDENTIFICATION</scope>
    <source>
        <strain evidence="7">CBS 781.70</strain>
    </source>
</reference>
<keyword evidence="6" id="KW-1185">Reference proteome</keyword>
<evidence type="ECO:0000259" key="4">
    <source>
        <dbReference type="PROSITE" id="PS50222"/>
    </source>
</evidence>
<dbReference type="PANTHER" id="PTHR31323:SF14">
    <property type="entry name" value="MECHANOSENSITIVE ION CHANNEL PROTEIN MSY2"/>
    <property type="match status" value="1"/>
</dbReference>
<feature type="transmembrane region" description="Helical" evidence="3">
    <location>
        <begin position="175"/>
        <end position="197"/>
    </location>
</feature>
<evidence type="ECO:0000313" key="5">
    <source>
        <dbReference type="EMBL" id="KAF1812813.1"/>
    </source>
</evidence>
<dbReference type="PROSITE" id="PS50222">
    <property type="entry name" value="EF_HAND_2"/>
    <property type="match status" value="1"/>
</dbReference>
<feature type="compositionally biased region" description="Low complexity" evidence="2">
    <location>
        <begin position="869"/>
        <end position="891"/>
    </location>
</feature>
<accession>A0A6G1G427</accession>
<feature type="transmembrane region" description="Helical" evidence="3">
    <location>
        <begin position="86"/>
        <end position="103"/>
    </location>
</feature>
<evidence type="ECO:0000256" key="3">
    <source>
        <dbReference type="SAM" id="Phobius"/>
    </source>
</evidence>
<feature type="compositionally biased region" description="Basic and acidic residues" evidence="2">
    <location>
        <begin position="641"/>
        <end position="655"/>
    </location>
</feature>
<dbReference type="Pfam" id="PF00924">
    <property type="entry name" value="MS_channel_2nd"/>
    <property type="match status" value="1"/>
</dbReference>
<organism evidence="5">
    <name type="scientific">Eremomyces bilateralis CBS 781.70</name>
    <dbReference type="NCBI Taxonomy" id="1392243"/>
    <lineage>
        <taxon>Eukaryota</taxon>
        <taxon>Fungi</taxon>
        <taxon>Dikarya</taxon>
        <taxon>Ascomycota</taxon>
        <taxon>Pezizomycotina</taxon>
        <taxon>Dothideomycetes</taxon>
        <taxon>Dothideomycetes incertae sedis</taxon>
        <taxon>Eremomycetales</taxon>
        <taxon>Eremomycetaceae</taxon>
        <taxon>Eremomyces</taxon>
    </lineage>
</organism>
<dbReference type="GeneID" id="54416911"/>
<evidence type="ECO:0000313" key="7">
    <source>
        <dbReference type="RefSeq" id="XP_033534444.1"/>
    </source>
</evidence>
<proteinExistence type="predicted"/>
<dbReference type="PANTHER" id="PTHR31323">
    <property type="entry name" value="MECHANOSENSITIVE ION CHANNEL PROTEIN MSY2"/>
    <property type="match status" value="1"/>
</dbReference>
<evidence type="ECO:0000256" key="1">
    <source>
        <dbReference type="ARBA" id="ARBA00022837"/>
    </source>
</evidence>
<feature type="region of interest" description="Disordered" evidence="2">
    <location>
        <begin position="633"/>
        <end position="694"/>
    </location>
</feature>
<evidence type="ECO:0000256" key="2">
    <source>
        <dbReference type="SAM" id="MobiDB-lite"/>
    </source>
</evidence>
<feature type="transmembrane region" description="Helical" evidence="3">
    <location>
        <begin position="109"/>
        <end position="125"/>
    </location>
</feature>
<dbReference type="Pfam" id="PF25886">
    <property type="entry name" value="Msy1"/>
    <property type="match status" value="1"/>
</dbReference>
<feature type="region of interest" description="Disordered" evidence="2">
    <location>
        <begin position="1"/>
        <end position="31"/>
    </location>
</feature>
<reference evidence="5 7" key="1">
    <citation type="submission" date="2020-01" db="EMBL/GenBank/DDBJ databases">
        <authorList>
            <consortium name="DOE Joint Genome Institute"/>
            <person name="Haridas S."/>
            <person name="Albert R."/>
            <person name="Binder M."/>
            <person name="Bloem J."/>
            <person name="Labutti K."/>
            <person name="Salamov A."/>
            <person name="Andreopoulos B."/>
            <person name="Baker S.E."/>
            <person name="Barry K."/>
            <person name="Bills G."/>
            <person name="Bluhm B.H."/>
            <person name="Cannon C."/>
            <person name="Castanera R."/>
            <person name="Culley D.E."/>
            <person name="Daum C."/>
            <person name="Ezra D."/>
            <person name="Gonzalez J.B."/>
            <person name="Henrissat B."/>
            <person name="Kuo A."/>
            <person name="Liang C."/>
            <person name="Lipzen A."/>
            <person name="Lutzoni F."/>
            <person name="Magnuson J."/>
            <person name="Mondo S."/>
            <person name="Nolan M."/>
            <person name="Ohm R."/>
            <person name="Pangilinan J."/>
            <person name="Park H.-J."/>
            <person name="Ramirez L."/>
            <person name="Alfaro M."/>
            <person name="Sun H."/>
            <person name="Tritt A."/>
            <person name="Yoshinaga Y."/>
            <person name="Zwiers L.-H."/>
            <person name="Turgeon B.G."/>
            <person name="Goodwin S.B."/>
            <person name="Spatafora J.W."/>
            <person name="Crous P.W."/>
            <person name="Grigoriev I.V."/>
        </authorList>
    </citation>
    <scope>NUCLEOTIDE SEQUENCE</scope>
    <source>
        <strain evidence="5 7">CBS 781.70</strain>
    </source>
</reference>
<dbReference type="AlphaFoldDB" id="A0A6G1G427"/>
<gene>
    <name evidence="5 7" type="ORF">P152DRAFT_396145</name>
</gene>
<keyword evidence="3" id="KW-0812">Transmembrane</keyword>
<dbReference type="Proteomes" id="UP000504638">
    <property type="component" value="Unplaced"/>
</dbReference>
<feature type="compositionally biased region" description="Basic and acidic residues" evidence="2">
    <location>
        <begin position="741"/>
        <end position="755"/>
    </location>
</feature>
<reference evidence="7" key="2">
    <citation type="submission" date="2020-04" db="EMBL/GenBank/DDBJ databases">
        <authorList>
            <consortium name="NCBI Genome Project"/>
        </authorList>
    </citation>
    <scope>NUCLEOTIDE SEQUENCE</scope>
    <source>
        <strain evidence="7">CBS 781.70</strain>
    </source>
</reference>
<name>A0A6G1G427_9PEZI</name>
<feature type="region of interest" description="Disordered" evidence="2">
    <location>
        <begin position="719"/>
        <end position="902"/>
    </location>
</feature>
<feature type="transmembrane region" description="Helical" evidence="3">
    <location>
        <begin position="403"/>
        <end position="426"/>
    </location>
</feature>
<dbReference type="RefSeq" id="XP_033534444.1">
    <property type="nucleotide sequence ID" value="XM_033676341.1"/>
</dbReference>
<protein>
    <recommendedName>
        <fullName evidence="4">EF-hand domain-containing protein</fullName>
    </recommendedName>
</protein>
<dbReference type="Gene3D" id="1.10.238.10">
    <property type="entry name" value="EF-hand"/>
    <property type="match status" value="1"/>
</dbReference>
<dbReference type="InterPro" id="IPR010920">
    <property type="entry name" value="LSM_dom_sf"/>
</dbReference>
<keyword evidence="1" id="KW-0106">Calcium</keyword>
<dbReference type="GO" id="GO:0005509">
    <property type="term" value="F:calcium ion binding"/>
    <property type="evidence" value="ECO:0007669"/>
    <property type="project" value="InterPro"/>
</dbReference>
<feature type="domain" description="EF-hand" evidence="4">
    <location>
        <begin position="351"/>
        <end position="386"/>
    </location>
</feature>
<feature type="compositionally biased region" description="Pro residues" evidence="2">
    <location>
        <begin position="844"/>
        <end position="862"/>
    </location>
</feature>
<sequence>MFQRPDSSGLGRRRLRKMDSQGQPIPEAEEETDRITRMGRIYYKILNFSIVTRYFIYVLPLALAIAIPIIVGATAAKKAKLGGVRIVWFFTWIEIVWLSVWVAKIVAHFLPIVFQALAGVVSSGTRKYALILKKLEIPISLVGWAVTSLATFIPLMTRNPDGREKGAEVKPWMSIVQKILAAALVSAIILLLERVIIQLISINYHKRQFEQRVKGSKRNVYLLSILYDASRTLFPAYCNEFADEDYTISDTVGMLAGPKAHGRRQGRATPMRLVRDVGRVGDKLTSAFGNIASEITGKQVFNPNSAHSIVVLALEKKTSSEALARRLWMSFVVEGRNALFEEDIVEVLGPTRTEEAAECFNAIDQDGNGDISLEEMIMTVTQFGRERKSIASSMHDVDQAINVLDGLLCAVVFVICIFIFVAFLNASFTTTLATAGTALLSMSFVFATTCQEVLGSCIFLFVKHPYDIGDRVDISKEFLIVERISLLYTEFKSVTTSKCVQIPNIVLNSLWVENITRSKAMREPISISVSFDTSFEDLALLKSELTAFVTHKDNCRDFQPDLDVELLSVGDMSKLELRVDMRTKSNWSNETLRTARRSKFMSALVLALRKVPIYGPGGGGLSLGDAGNPSYSVAITPDTAEQNKKTAADTMDAKRMVPANPKPDDSTSPGSNTAFASSPGSNDPPPQGHSTGIAPHAELSAMNTLTSRPVGYDRARDDAFRQRRSEDNISALSGPGLGERPSYDVREMDEVRGLLREQSGGKRKAGGGPASTPYSESSAPPATYPATGQSSTQGAGYPPQVSLNQSTGYGQGLSMTPSTEHSVYPVPYQPPSGASYQQYGAQPSMPPPQGPPPVSPVSPPTPTRNAFAQQHMQQGGYAQGQGQQQQQQQQGRIPRRGVDREE</sequence>
<feature type="transmembrane region" description="Helical" evidence="3">
    <location>
        <begin position="137"/>
        <end position="155"/>
    </location>
</feature>
<evidence type="ECO:0000313" key="6">
    <source>
        <dbReference type="Proteomes" id="UP000504638"/>
    </source>
</evidence>
<dbReference type="InterPro" id="IPR018247">
    <property type="entry name" value="EF_Hand_1_Ca_BS"/>
</dbReference>
<dbReference type="EMBL" id="ML975156">
    <property type="protein sequence ID" value="KAF1812813.1"/>
    <property type="molecule type" value="Genomic_DNA"/>
</dbReference>
<keyword evidence="3" id="KW-1133">Transmembrane helix</keyword>
<dbReference type="InterPro" id="IPR011992">
    <property type="entry name" value="EF-hand-dom_pair"/>
</dbReference>
<dbReference type="SMART" id="SM00054">
    <property type="entry name" value="EFh"/>
    <property type="match status" value="1"/>
</dbReference>
<dbReference type="GO" id="GO:0016020">
    <property type="term" value="C:membrane"/>
    <property type="evidence" value="ECO:0007669"/>
    <property type="project" value="InterPro"/>
</dbReference>
<dbReference type="GO" id="GO:0005262">
    <property type="term" value="F:calcium channel activity"/>
    <property type="evidence" value="ECO:0007669"/>
    <property type="project" value="TreeGrafter"/>
</dbReference>
<feature type="compositionally biased region" description="Polar residues" evidence="2">
    <location>
        <begin position="801"/>
        <end position="821"/>
    </location>
</feature>
<dbReference type="PROSITE" id="PS00018">
    <property type="entry name" value="EF_HAND_1"/>
    <property type="match status" value="1"/>
</dbReference>
<feature type="transmembrane region" description="Helical" evidence="3">
    <location>
        <begin position="54"/>
        <end position="74"/>
    </location>
</feature>
<dbReference type="SUPFAM" id="SSF50182">
    <property type="entry name" value="Sm-like ribonucleoproteins"/>
    <property type="match status" value="1"/>
</dbReference>
<dbReference type="InterPro" id="IPR002048">
    <property type="entry name" value="EF_hand_dom"/>
</dbReference>
<feature type="compositionally biased region" description="Polar residues" evidence="2">
    <location>
        <begin position="832"/>
        <end position="841"/>
    </location>
</feature>
<keyword evidence="3" id="KW-0472">Membrane</keyword>
<dbReference type="SUPFAM" id="SSF47473">
    <property type="entry name" value="EF-hand"/>
    <property type="match status" value="1"/>
</dbReference>
<dbReference type="OrthoDB" id="544685at2759"/>
<feature type="compositionally biased region" description="Polar residues" evidence="2">
    <location>
        <begin position="772"/>
        <end position="794"/>
    </location>
</feature>